<reference evidence="6 7" key="1">
    <citation type="submission" date="2022-03" db="EMBL/GenBank/DDBJ databases">
        <title>Pseudonocardia alaer sp. nov., a novel actinomycete isolated from reed forest soil.</title>
        <authorList>
            <person name="Wang L."/>
        </authorList>
    </citation>
    <scope>NUCLEOTIDE SEQUENCE [LARGE SCALE GENOMIC DNA]</scope>
    <source>
        <strain evidence="6 7">Y-16303</strain>
    </source>
</reference>
<dbReference type="InterPro" id="IPR006093">
    <property type="entry name" value="Oxy_OxRdtase_FAD_BS"/>
</dbReference>
<dbReference type="InterPro" id="IPR006094">
    <property type="entry name" value="Oxid_FAD_bind_N"/>
</dbReference>
<dbReference type="InterPro" id="IPR036318">
    <property type="entry name" value="FAD-bd_PCMH-like_sf"/>
</dbReference>
<dbReference type="Pfam" id="PF01565">
    <property type="entry name" value="FAD_binding_4"/>
    <property type="match status" value="1"/>
</dbReference>
<organism evidence="6 7">
    <name type="scientific">Pseudonocardia alaniniphila</name>
    <dbReference type="NCBI Taxonomy" id="75291"/>
    <lineage>
        <taxon>Bacteria</taxon>
        <taxon>Bacillati</taxon>
        <taxon>Actinomycetota</taxon>
        <taxon>Actinomycetes</taxon>
        <taxon>Pseudonocardiales</taxon>
        <taxon>Pseudonocardiaceae</taxon>
        <taxon>Pseudonocardia</taxon>
    </lineage>
</organism>
<dbReference type="PANTHER" id="PTHR43762">
    <property type="entry name" value="L-GULONOLACTONE OXIDASE"/>
    <property type="match status" value="1"/>
</dbReference>
<dbReference type="EMBL" id="JAKXMK010000024">
    <property type="protein sequence ID" value="MCH6169198.1"/>
    <property type="molecule type" value="Genomic_DNA"/>
</dbReference>
<dbReference type="InterPro" id="IPR016169">
    <property type="entry name" value="FAD-bd_PCMH_sub2"/>
</dbReference>
<proteinExistence type="inferred from homology"/>
<feature type="domain" description="FAD-binding PCMH-type" evidence="5">
    <location>
        <begin position="10"/>
        <end position="180"/>
    </location>
</feature>
<accession>A0ABS9TLD0</accession>
<evidence type="ECO:0000256" key="3">
    <source>
        <dbReference type="ARBA" id="ARBA00022644"/>
    </source>
</evidence>
<sequence length="441" mass="47513">MTWRNWAGNQRTDPRRTVVARDADEVVDAVKKAQRDGLRVKALGTGHSFTGIAVPEDVALRPPSDPALLRVDAATGLVSAPAGMPLHRLNMLLWERGFALPNLGDIDAQTVAGAISTGTHGTGVTHQGLAAQVRGIEIVPADGSLVTCSPTERPEIFSAARIGLGALGVITSVTLQAVPAFRLHAVETAMPLDDVLAGLDELVAGNEHFEFYWFPHTGIAATKRNNRTEAAGPTRGRVAEWVGDDLLGNGAFELTCRLGAALPKLVPRVNQLMARQMAAAEYVDHSYRVFTSPRRVRFLEMEYGIPRAAIHEALAGLRAAAERHGQAVTFPVEVRFAAADDVPLSTATGRESAYVAVHVYRGQPHEAYFGAVEAVMTALGGRPHWGKLHTQTAATLRERYPAFDDFVALRDRLDPEGRFTNAYLNRVLGAPKGEQGRVIGP</sequence>
<keyword evidence="3" id="KW-0060">Ascorbate biosynthesis</keyword>
<comment type="similarity">
    <text evidence="2">Belongs to the oxygen-dependent FAD-linked oxidoreductase family.</text>
</comment>
<dbReference type="PANTHER" id="PTHR43762:SF1">
    <property type="entry name" value="D-ARABINONO-1,4-LACTONE OXIDASE"/>
    <property type="match status" value="1"/>
</dbReference>
<keyword evidence="4" id="KW-0560">Oxidoreductase</keyword>
<evidence type="ECO:0000313" key="7">
    <source>
        <dbReference type="Proteomes" id="UP001299970"/>
    </source>
</evidence>
<evidence type="ECO:0000256" key="4">
    <source>
        <dbReference type="ARBA" id="ARBA00023002"/>
    </source>
</evidence>
<name>A0ABS9TLD0_9PSEU</name>
<dbReference type="PROSITE" id="PS51387">
    <property type="entry name" value="FAD_PCMH"/>
    <property type="match status" value="1"/>
</dbReference>
<keyword evidence="7" id="KW-1185">Reference proteome</keyword>
<evidence type="ECO:0000313" key="6">
    <source>
        <dbReference type="EMBL" id="MCH6169198.1"/>
    </source>
</evidence>
<dbReference type="Gene3D" id="3.30.70.2520">
    <property type="match status" value="1"/>
</dbReference>
<gene>
    <name evidence="6" type="ORF">MMF94_26175</name>
</gene>
<evidence type="ECO:0000256" key="1">
    <source>
        <dbReference type="ARBA" id="ARBA00005147"/>
    </source>
</evidence>
<dbReference type="Gene3D" id="1.10.45.10">
    <property type="entry name" value="Vanillyl-alcohol Oxidase, Chain A, domain 4"/>
    <property type="match status" value="1"/>
</dbReference>
<dbReference type="InterPro" id="IPR010031">
    <property type="entry name" value="FAD_lactone_oxidase-like"/>
</dbReference>
<dbReference type="Gene3D" id="3.30.43.10">
    <property type="entry name" value="Uridine Diphospho-n-acetylenolpyruvylglucosamine Reductase, domain 2"/>
    <property type="match status" value="1"/>
</dbReference>
<evidence type="ECO:0000256" key="2">
    <source>
        <dbReference type="ARBA" id="ARBA00005466"/>
    </source>
</evidence>
<dbReference type="SUPFAM" id="SSF56176">
    <property type="entry name" value="FAD-binding/transporter-associated domain-like"/>
    <property type="match status" value="1"/>
</dbReference>
<dbReference type="InterPro" id="IPR016166">
    <property type="entry name" value="FAD-bd_PCMH"/>
</dbReference>
<comment type="pathway">
    <text evidence="1">Cofactor biosynthesis; L-ascorbate biosynthesis.</text>
</comment>
<dbReference type="Gene3D" id="3.30.465.10">
    <property type="match status" value="1"/>
</dbReference>
<dbReference type="PIRSF" id="PIRSF000136">
    <property type="entry name" value="LGO_GLO"/>
    <property type="match status" value="1"/>
</dbReference>
<comment type="caution">
    <text evidence="6">The sequence shown here is derived from an EMBL/GenBank/DDBJ whole genome shotgun (WGS) entry which is preliminary data.</text>
</comment>
<dbReference type="Proteomes" id="UP001299970">
    <property type="component" value="Unassembled WGS sequence"/>
</dbReference>
<dbReference type="InterPro" id="IPR016171">
    <property type="entry name" value="Vanillyl_alc_oxidase_C-sub2"/>
</dbReference>
<dbReference type="InterPro" id="IPR016167">
    <property type="entry name" value="FAD-bd_PCMH_sub1"/>
</dbReference>
<dbReference type="Pfam" id="PF04030">
    <property type="entry name" value="ALO"/>
    <property type="match status" value="1"/>
</dbReference>
<dbReference type="NCBIfam" id="TIGR01679">
    <property type="entry name" value="bact_FAD_ox"/>
    <property type="match status" value="1"/>
</dbReference>
<dbReference type="RefSeq" id="WP_241039846.1">
    <property type="nucleotide sequence ID" value="NZ_BAAAJF010000021.1"/>
</dbReference>
<dbReference type="PROSITE" id="PS00862">
    <property type="entry name" value="OX2_COVAL_FAD"/>
    <property type="match status" value="1"/>
</dbReference>
<evidence type="ECO:0000259" key="5">
    <source>
        <dbReference type="PROSITE" id="PS51387"/>
    </source>
</evidence>
<protein>
    <submittedName>
        <fullName evidence="6">FAD-binding protein</fullName>
    </submittedName>
</protein>
<dbReference type="InterPro" id="IPR007173">
    <property type="entry name" value="ALO_C"/>
</dbReference>